<dbReference type="KEGG" id="pcw:110219323"/>
<dbReference type="PANTHER" id="PTHR28604:SF1">
    <property type="entry name" value="PROLINE-RICH PROTEIN 29"/>
    <property type="match status" value="1"/>
</dbReference>
<protein>
    <submittedName>
        <fullName evidence="4">Proline-rich protein 29 isoform X1</fullName>
    </submittedName>
</protein>
<dbReference type="FunCoup" id="A0A6P5LJ51">
    <property type="interactions" value="6"/>
</dbReference>
<evidence type="ECO:0000259" key="2">
    <source>
        <dbReference type="Pfam" id="PF15248"/>
    </source>
</evidence>
<feature type="region of interest" description="Disordered" evidence="1">
    <location>
        <begin position="149"/>
        <end position="172"/>
    </location>
</feature>
<dbReference type="AlphaFoldDB" id="A0A6P5LJ51"/>
<accession>A0A6P5LJ51</accession>
<dbReference type="Proteomes" id="UP000515140">
    <property type="component" value="Unplaced"/>
</dbReference>
<dbReference type="InterPro" id="IPR027904">
    <property type="entry name" value="DUF4587"/>
</dbReference>
<feature type="domain" description="DUF4587" evidence="2">
    <location>
        <begin position="41"/>
        <end position="105"/>
    </location>
</feature>
<dbReference type="GeneID" id="110219323"/>
<name>A0A6P5LJ51_PHACI</name>
<dbReference type="PANTHER" id="PTHR28604">
    <property type="match status" value="1"/>
</dbReference>
<dbReference type="InParanoid" id="A0A6P5LJ51"/>
<evidence type="ECO:0000256" key="1">
    <source>
        <dbReference type="SAM" id="MobiDB-lite"/>
    </source>
</evidence>
<sequence length="200" mass="21990">MAWRDAWSSAGPGAQVAQLQAPAPSVTILQSLPEAWVPPHQPGHMKEDLLSLMMLQNVQMHQLLMSRLTMSALDSKHLTSQVNMLSLQDEGEEDEEEILVFHHHYLPWPAPAPVPLLPCPVQDPHQSWLPESSEFRNLPRDSQIIPSARWRGVPPPPPPSATGTVGADVPPASGRALPNLLFDHPHVAKLGKVRTGTKNE</sequence>
<dbReference type="RefSeq" id="XP_020858212.1">
    <property type="nucleotide sequence ID" value="XM_021002553.1"/>
</dbReference>
<keyword evidence="3" id="KW-1185">Reference proteome</keyword>
<dbReference type="InterPro" id="IPR038915">
    <property type="entry name" value="PRR29-like"/>
</dbReference>
<evidence type="ECO:0000313" key="4">
    <source>
        <dbReference type="RefSeq" id="XP_020858212.1"/>
    </source>
</evidence>
<dbReference type="Pfam" id="PF15248">
    <property type="entry name" value="DUF4587"/>
    <property type="match status" value="1"/>
</dbReference>
<proteinExistence type="predicted"/>
<gene>
    <name evidence="4" type="primary">PRR29</name>
</gene>
<organism evidence="3 4">
    <name type="scientific">Phascolarctos cinereus</name>
    <name type="common">Koala</name>
    <dbReference type="NCBI Taxonomy" id="38626"/>
    <lineage>
        <taxon>Eukaryota</taxon>
        <taxon>Metazoa</taxon>
        <taxon>Chordata</taxon>
        <taxon>Craniata</taxon>
        <taxon>Vertebrata</taxon>
        <taxon>Euteleostomi</taxon>
        <taxon>Mammalia</taxon>
        <taxon>Metatheria</taxon>
        <taxon>Diprotodontia</taxon>
        <taxon>Phascolarctidae</taxon>
        <taxon>Phascolarctos</taxon>
    </lineage>
</organism>
<reference evidence="4" key="1">
    <citation type="submission" date="2025-08" db="UniProtKB">
        <authorList>
            <consortium name="RefSeq"/>
        </authorList>
    </citation>
    <scope>IDENTIFICATION</scope>
    <source>
        <tissue evidence="4">Spleen</tissue>
    </source>
</reference>
<dbReference type="CTD" id="92340"/>
<evidence type="ECO:0000313" key="3">
    <source>
        <dbReference type="Proteomes" id="UP000515140"/>
    </source>
</evidence>